<dbReference type="InterPro" id="IPR013098">
    <property type="entry name" value="Ig_I-set"/>
</dbReference>
<dbReference type="InterPro" id="IPR003599">
    <property type="entry name" value="Ig_sub"/>
</dbReference>
<evidence type="ECO:0000256" key="4">
    <source>
        <dbReference type="ARBA" id="ARBA00023319"/>
    </source>
</evidence>
<keyword evidence="4" id="KW-0393">Immunoglobulin domain</keyword>
<keyword evidence="3" id="KW-1015">Disulfide bond</keyword>
<evidence type="ECO:0000256" key="6">
    <source>
        <dbReference type="SAM" id="Phobius"/>
    </source>
</evidence>
<evidence type="ECO:0000256" key="7">
    <source>
        <dbReference type="SAM" id="SignalP"/>
    </source>
</evidence>
<evidence type="ECO:0000259" key="8">
    <source>
        <dbReference type="PROSITE" id="PS50835"/>
    </source>
</evidence>
<accession>A0ABN7RT35</accession>
<evidence type="ECO:0000256" key="5">
    <source>
        <dbReference type="SAM" id="MobiDB-lite"/>
    </source>
</evidence>
<dbReference type="Pfam" id="PF07679">
    <property type="entry name" value="I-set"/>
    <property type="match status" value="1"/>
</dbReference>
<keyword evidence="10" id="KW-1185">Reference proteome</keyword>
<sequence length="944" mass="104794">MRFFLNFFLLGFPTAEGKNDKRSKKEEKVMSPKILQNPIDHIGNRGDTIRLNCIASGYPPPEYRWNTKGSLLENRKKDGVEVKPDLENSIIMFDGSLIIQKAEWPDRMKQAAWAGTYQCIAENVSGRALSRNITVQSGYIKKRFEKQPKDVEVRIGQAVHFDCQAPKGFPPPIIRWEKENQPIKATGNIRPSQTGLTILNSSLEDDGKYTCIAENVAGSVNSNSASVKLADLGRPTSSIECRANGSPTPVVFWELDGTRMTEASGYRSTLRLGKEGIYKCVAESRAGSSTKSVLVYDAQMNSNRVPPIVKRTVDYVEEGFTADCAPTNADHLTTYRWTVDNNASTATGAILSLPFSQSARCEVFNSRGSAQVTFYRGAAPTSGLSSEGLIRQIYVKESGDGVQVDWYKNDDDNDGEKIENNEMELSIFALNNPDSSTWQLQRANPPIFLSDKLRRQSPVMIFARDRDTTAGDSILLPQKEVIKSAAGKILEATLKNSSLHLKWENKKCDLRSTILIQTPFSGPIHTSCNQNSYVIDLSSEESSRKMGIVKMKISSGETSQAFTNEVIFSRRSNTEQTALVPVLADLFFDAEAKLIKWELSDETAVVSSSSGLVGFRIELRLGKTIYSADLSRDLRQISPDRVLKGNLAEIRQRKSIEATLMTLSHVGTGSATSIQFNPSGIERGFFLGFFDVNSTQHAVAVAVLVAVLAIVAICLAAFKGRQICRKMCRKDSDSAQVRKIWPITEEIFSKVERITHGHQTPSEPSNTSQPSLPPYASIECVNRNDHLAEPFLLPPKYSVSGFQRTRDLSFPINRNPLKVMNNTMHQYSTFQHHQIQSHQRHQDQINTFLRTEPLSPLESSSSKFKSCPMIIDVQTGYCTLPPPPPTPPISKSEEEDFSENDSFLLNSTAETSLTPASQKMTLPRSGPTMGVAATCLRRLPLEED</sequence>
<keyword evidence="6" id="KW-1133">Transmembrane helix</keyword>
<feature type="transmembrane region" description="Helical" evidence="6">
    <location>
        <begin position="698"/>
        <end position="718"/>
    </location>
</feature>
<dbReference type="PANTHER" id="PTHR12231:SF253">
    <property type="entry name" value="DPR-INTERACTING PROTEIN ETA, ISOFORM B-RELATED"/>
    <property type="match status" value="1"/>
</dbReference>
<feature type="domain" description="Ig-like" evidence="8">
    <location>
        <begin position="32"/>
        <end position="134"/>
    </location>
</feature>
<dbReference type="InterPro" id="IPR003598">
    <property type="entry name" value="Ig_sub2"/>
</dbReference>
<proteinExistence type="predicted"/>
<evidence type="ECO:0000313" key="10">
    <source>
        <dbReference type="Proteomes" id="UP001158576"/>
    </source>
</evidence>
<dbReference type="SUPFAM" id="SSF48726">
    <property type="entry name" value="Immunoglobulin"/>
    <property type="match status" value="3"/>
</dbReference>
<dbReference type="SMART" id="SM00409">
    <property type="entry name" value="IG"/>
    <property type="match status" value="2"/>
</dbReference>
<dbReference type="Pfam" id="PF13927">
    <property type="entry name" value="Ig_3"/>
    <property type="match status" value="1"/>
</dbReference>
<dbReference type="Proteomes" id="UP001158576">
    <property type="component" value="Chromosome PAR"/>
</dbReference>
<evidence type="ECO:0000256" key="3">
    <source>
        <dbReference type="ARBA" id="ARBA00023157"/>
    </source>
</evidence>
<gene>
    <name evidence="9" type="ORF">OKIOD_LOCUS1342</name>
</gene>
<feature type="domain" description="Ig-like" evidence="8">
    <location>
        <begin position="233"/>
        <end position="296"/>
    </location>
</feature>
<evidence type="ECO:0000256" key="1">
    <source>
        <dbReference type="ARBA" id="ARBA00022729"/>
    </source>
</evidence>
<dbReference type="Gene3D" id="2.60.40.10">
    <property type="entry name" value="Immunoglobulins"/>
    <property type="match status" value="3"/>
</dbReference>
<feature type="region of interest" description="Disordered" evidence="5">
    <location>
        <begin position="880"/>
        <end position="928"/>
    </location>
</feature>
<dbReference type="InterPro" id="IPR007110">
    <property type="entry name" value="Ig-like_dom"/>
</dbReference>
<dbReference type="EMBL" id="OU015568">
    <property type="protein sequence ID" value="CAG5081085.1"/>
    <property type="molecule type" value="Genomic_DNA"/>
</dbReference>
<dbReference type="InterPro" id="IPR036179">
    <property type="entry name" value="Ig-like_dom_sf"/>
</dbReference>
<name>A0ABN7RT35_OIKDI</name>
<evidence type="ECO:0000313" key="9">
    <source>
        <dbReference type="EMBL" id="CAG5081085.1"/>
    </source>
</evidence>
<dbReference type="PROSITE" id="PS50835">
    <property type="entry name" value="IG_LIKE"/>
    <property type="match status" value="3"/>
</dbReference>
<keyword evidence="6" id="KW-0812">Transmembrane</keyword>
<keyword evidence="1 7" id="KW-0732">Signal</keyword>
<evidence type="ECO:0000256" key="2">
    <source>
        <dbReference type="ARBA" id="ARBA00022737"/>
    </source>
</evidence>
<dbReference type="PANTHER" id="PTHR12231">
    <property type="entry name" value="CTX-RELATED TYPE I TRANSMEMBRANE PROTEIN"/>
    <property type="match status" value="1"/>
</dbReference>
<keyword evidence="2" id="KW-0677">Repeat</keyword>
<dbReference type="SMART" id="SM00408">
    <property type="entry name" value="IGc2"/>
    <property type="match status" value="3"/>
</dbReference>
<reference evidence="9 10" key="1">
    <citation type="submission" date="2021-04" db="EMBL/GenBank/DDBJ databases">
        <authorList>
            <person name="Bliznina A."/>
        </authorList>
    </citation>
    <scope>NUCLEOTIDE SEQUENCE [LARGE SCALE GENOMIC DNA]</scope>
</reference>
<protein>
    <submittedName>
        <fullName evidence="9">Oidioi.mRNA.OKI2018_I69.PAR.g9784.t1.cds</fullName>
    </submittedName>
</protein>
<feature type="compositionally biased region" description="Polar residues" evidence="5">
    <location>
        <begin position="904"/>
        <end position="920"/>
    </location>
</feature>
<dbReference type="InterPro" id="IPR013783">
    <property type="entry name" value="Ig-like_fold"/>
</dbReference>
<feature type="signal peptide" evidence="7">
    <location>
        <begin position="1"/>
        <end position="17"/>
    </location>
</feature>
<feature type="domain" description="Ig-like" evidence="8">
    <location>
        <begin position="142"/>
        <end position="228"/>
    </location>
</feature>
<keyword evidence="6" id="KW-0472">Membrane</keyword>
<feature type="chain" id="PRO_5045075917" evidence="7">
    <location>
        <begin position="18"/>
        <end position="944"/>
    </location>
</feature>
<organism evidence="9 10">
    <name type="scientific">Oikopleura dioica</name>
    <name type="common">Tunicate</name>
    <dbReference type="NCBI Taxonomy" id="34765"/>
    <lineage>
        <taxon>Eukaryota</taxon>
        <taxon>Metazoa</taxon>
        <taxon>Chordata</taxon>
        <taxon>Tunicata</taxon>
        <taxon>Appendicularia</taxon>
        <taxon>Copelata</taxon>
        <taxon>Oikopleuridae</taxon>
        <taxon>Oikopleura</taxon>
    </lineage>
</organism>
<dbReference type="InterPro" id="IPR051170">
    <property type="entry name" value="Neural/epithelial_adhesion"/>
</dbReference>